<dbReference type="InterPro" id="IPR042235">
    <property type="entry name" value="ZP-C_dom"/>
</dbReference>
<sequence>MGMIRMKEMMIELRSFVERHKNNNGLSRRLSSMGGFSIIYYLSGLLLLVDVEKVLAGQVQNSIVGEPYISCAPDAIYVKWKTDKTFIGNVSVKYSPNKSCYQVLVTNNQVELLVPHIDCQVNRIRSINPAGIIIETSILISFHPHYITSGDRIYLLKCFHHRAHIPKRKNHLLSLSLDKGIPSIPTTNETSTKSTHLSCTYDILAYPDGPPITTVSIGDSIFHQWKCEHTKPEQCLLVNNCFLRTYDSQHPIIDENGCSVDRNIVPELEYMEKVKIGQKIQVFGVQQRPEVQFQCQLTLVNRKNGSCPRPICEDSSDEKARSRRDLATFINQQGTEVLDVVSQQMEILPLGSTPHTNCRETTRIEKLLPEGTVCVSKLSFGIVAISTLAVAICTLVVVLISMYRRFHYRDVRLTAD</sequence>
<evidence type="ECO:0000256" key="1">
    <source>
        <dbReference type="ARBA" id="ARBA00004251"/>
    </source>
</evidence>
<keyword evidence="5" id="KW-0732">Signal</keyword>
<organism evidence="10 11">
    <name type="scientific">Acrobeloides nanus</name>
    <dbReference type="NCBI Taxonomy" id="290746"/>
    <lineage>
        <taxon>Eukaryota</taxon>
        <taxon>Metazoa</taxon>
        <taxon>Ecdysozoa</taxon>
        <taxon>Nematoda</taxon>
        <taxon>Chromadorea</taxon>
        <taxon>Rhabditida</taxon>
        <taxon>Tylenchina</taxon>
        <taxon>Cephalobomorpha</taxon>
        <taxon>Cephaloboidea</taxon>
        <taxon>Cephalobidae</taxon>
        <taxon>Acrobeloides</taxon>
    </lineage>
</organism>
<dbReference type="InterPro" id="IPR001507">
    <property type="entry name" value="ZP_dom"/>
</dbReference>
<dbReference type="PANTHER" id="PTHR22907:SF17">
    <property type="entry name" value="ZP DOMAIN-CONTAINING PROTEIN"/>
    <property type="match status" value="1"/>
</dbReference>
<evidence type="ECO:0000256" key="4">
    <source>
        <dbReference type="ARBA" id="ARBA00022692"/>
    </source>
</evidence>
<dbReference type="InterPro" id="IPR057475">
    <property type="entry name" value="CUT_C"/>
</dbReference>
<accession>A0A914CND2</accession>
<name>A0A914CND2_9BILA</name>
<keyword evidence="3" id="KW-1003">Cell membrane</keyword>
<dbReference type="GO" id="GO:0042302">
    <property type="term" value="F:structural constituent of cuticle"/>
    <property type="evidence" value="ECO:0007669"/>
    <property type="project" value="UniProtKB-KW"/>
</dbReference>
<evidence type="ECO:0000259" key="9">
    <source>
        <dbReference type="PROSITE" id="PS51034"/>
    </source>
</evidence>
<keyword evidence="4 8" id="KW-0812">Transmembrane</keyword>
<reference evidence="11" key="1">
    <citation type="submission" date="2022-11" db="UniProtKB">
        <authorList>
            <consortium name="WormBaseParasite"/>
        </authorList>
    </citation>
    <scope>IDENTIFICATION</scope>
</reference>
<evidence type="ECO:0000313" key="11">
    <source>
        <dbReference type="WBParaSite" id="ACRNAN_scaffold1250.g31926.t1"/>
    </source>
</evidence>
<comment type="subcellular location">
    <subcellularLocation>
        <location evidence="1">Cell membrane</location>
        <topology evidence="1">Single-pass type I membrane protein</topology>
    </subcellularLocation>
</comment>
<dbReference type="AlphaFoldDB" id="A0A914CND2"/>
<dbReference type="Gene3D" id="2.60.40.4100">
    <property type="entry name" value="Zona pellucida, ZP-C domain"/>
    <property type="match status" value="1"/>
</dbReference>
<dbReference type="Proteomes" id="UP000887540">
    <property type="component" value="Unplaced"/>
</dbReference>
<dbReference type="WBParaSite" id="ACRNAN_scaffold1250.g31926.t1">
    <property type="protein sequence ID" value="ACRNAN_scaffold1250.g31926.t1"/>
    <property type="gene ID" value="ACRNAN_scaffold1250.g31926"/>
</dbReference>
<keyword evidence="7 8" id="KW-0472">Membrane</keyword>
<dbReference type="Pfam" id="PF25057">
    <property type="entry name" value="CUT_N"/>
    <property type="match status" value="1"/>
</dbReference>
<keyword evidence="10" id="KW-1185">Reference proteome</keyword>
<keyword evidence="2" id="KW-0193">Cuticle</keyword>
<dbReference type="InterPro" id="IPR056953">
    <property type="entry name" value="CUT_N"/>
</dbReference>
<evidence type="ECO:0000256" key="7">
    <source>
        <dbReference type="ARBA" id="ARBA00023136"/>
    </source>
</evidence>
<feature type="transmembrane region" description="Helical" evidence="8">
    <location>
        <begin position="378"/>
        <end position="403"/>
    </location>
</feature>
<dbReference type="PROSITE" id="PS51034">
    <property type="entry name" value="ZP_2"/>
    <property type="match status" value="1"/>
</dbReference>
<evidence type="ECO:0000256" key="5">
    <source>
        <dbReference type="ARBA" id="ARBA00022729"/>
    </source>
</evidence>
<dbReference type="Pfam" id="PF25301">
    <property type="entry name" value="CUT_C"/>
    <property type="match status" value="1"/>
</dbReference>
<dbReference type="PANTHER" id="PTHR22907">
    <property type="entry name" value="GH04558P"/>
    <property type="match status" value="1"/>
</dbReference>
<evidence type="ECO:0000256" key="8">
    <source>
        <dbReference type="SAM" id="Phobius"/>
    </source>
</evidence>
<evidence type="ECO:0000256" key="2">
    <source>
        <dbReference type="ARBA" id="ARBA00022460"/>
    </source>
</evidence>
<evidence type="ECO:0000256" key="3">
    <source>
        <dbReference type="ARBA" id="ARBA00022475"/>
    </source>
</evidence>
<keyword evidence="6 8" id="KW-1133">Transmembrane helix</keyword>
<dbReference type="InterPro" id="IPR051962">
    <property type="entry name" value="Cuticlin"/>
</dbReference>
<dbReference type="GO" id="GO:0005886">
    <property type="term" value="C:plasma membrane"/>
    <property type="evidence" value="ECO:0007669"/>
    <property type="project" value="UniProtKB-SubCell"/>
</dbReference>
<dbReference type="SMART" id="SM00241">
    <property type="entry name" value="ZP"/>
    <property type="match status" value="1"/>
</dbReference>
<protein>
    <submittedName>
        <fullName evidence="11">ZP domain-containing protein</fullName>
    </submittedName>
</protein>
<feature type="domain" description="ZP" evidence="9">
    <location>
        <begin position="70"/>
        <end position="319"/>
    </location>
</feature>
<proteinExistence type="predicted"/>
<evidence type="ECO:0000313" key="10">
    <source>
        <dbReference type="Proteomes" id="UP000887540"/>
    </source>
</evidence>
<evidence type="ECO:0000256" key="6">
    <source>
        <dbReference type="ARBA" id="ARBA00022989"/>
    </source>
</evidence>